<dbReference type="Pfam" id="PF09587">
    <property type="entry name" value="PGA_cap"/>
    <property type="match status" value="1"/>
</dbReference>
<feature type="signal peptide" evidence="2">
    <location>
        <begin position="1"/>
        <end position="19"/>
    </location>
</feature>
<comment type="caution">
    <text evidence="4">The sequence shown here is derived from an EMBL/GenBank/DDBJ whole genome shotgun (WGS) entry which is preliminary data.</text>
</comment>
<protein>
    <submittedName>
        <fullName evidence="4">Capsule biosynthesis protein</fullName>
    </submittedName>
</protein>
<feature type="domain" description="Capsule synthesis protein CapA" evidence="3">
    <location>
        <begin position="23"/>
        <end position="275"/>
    </location>
</feature>
<accession>A0A0W0Y097</accession>
<dbReference type="Proteomes" id="UP000054618">
    <property type="component" value="Unassembled WGS sequence"/>
</dbReference>
<dbReference type="PATRIC" id="fig|45073.5.peg.1550"/>
<dbReference type="PANTHER" id="PTHR33393:SF12">
    <property type="entry name" value="CAPSULE BIOSYNTHESIS PROTEIN CAPA"/>
    <property type="match status" value="1"/>
</dbReference>
<reference evidence="4 5" key="1">
    <citation type="submission" date="2015-11" db="EMBL/GenBank/DDBJ databases">
        <title>Genomic analysis of 38 Legionella species identifies large and diverse effector repertoires.</title>
        <authorList>
            <person name="Burstein D."/>
            <person name="Amaro F."/>
            <person name="Zusman T."/>
            <person name="Lifshitz Z."/>
            <person name="Cohen O."/>
            <person name="Gilbert J.A."/>
            <person name="Pupko T."/>
            <person name="Shuman H.A."/>
            <person name="Segal G."/>
        </authorList>
    </citation>
    <scope>NUCLEOTIDE SEQUENCE [LARGE SCALE GENOMIC DNA]</scope>
    <source>
        <strain evidence="4 5">CDC#1442-AUS-E</strain>
    </source>
</reference>
<dbReference type="OrthoDB" id="9810718at2"/>
<evidence type="ECO:0000256" key="1">
    <source>
        <dbReference type="ARBA" id="ARBA00005662"/>
    </source>
</evidence>
<dbReference type="Gene3D" id="3.60.21.10">
    <property type="match status" value="1"/>
</dbReference>
<keyword evidence="5" id="KW-1185">Reference proteome</keyword>
<feature type="chain" id="PRO_5006917087" evidence="2">
    <location>
        <begin position="20"/>
        <end position="351"/>
    </location>
</feature>
<comment type="similarity">
    <text evidence="1">Belongs to the CapA family.</text>
</comment>
<dbReference type="CDD" id="cd07381">
    <property type="entry name" value="MPP_CapA"/>
    <property type="match status" value="1"/>
</dbReference>
<dbReference type="InterPro" id="IPR052169">
    <property type="entry name" value="CW_Biosynth-Accessory"/>
</dbReference>
<gene>
    <name evidence="4" type="ORF">Lqui_1469</name>
</gene>
<organism evidence="4 5">
    <name type="scientific">Legionella quinlivanii</name>
    <dbReference type="NCBI Taxonomy" id="45073"/>
    <lineage>
        <taxon>Bacteria</taxon>
        <taxon>Pseudomonadati</taxon>
        <taxon>Pseudomonadota</taxon>
        <taxon>Gammaproteobacteria</taxon>
        <taxon>Legionellales</taxon>
        <taxon>Legionellaceae</taxon>
        <taxon>Legionella</taxon>
    </lineage>
</organism>
<dbReference type="EMBL" id="LNYS01000008">
    <property type="protein sequence ID" value="KTD50144.1"/>
    <property type="molecule type" value="Genomic_DNA"/>
</dbReference>
<dbReference type="STRING" id="45073.Lqui_1469"/>
<dbReference type="SUPFAM" id="SSF56300">
    <property type="entry name" value="Metallo-dependent phosphatases"/>
    <property type="match status" value="1"/>
</dbReference>
<keyword evidence="2" id="KW-0732">Signal</keyword>
<evidence type="ECO:0000313" key="4">
    <source>
        <dbReference type="EMBL" id="KTD50144.1"/>
    </source>
</evidence>
<dbReference type="PANTHER" id="PTHR33393">
    <property type="entry name" value="POLYGLUTAMINE SYNTHESIS ACCESSORY PROTEIN RV0574C-RELATED"/>
    <property type="match status" value="1"/>
</dbReference>
<dbReference type="InterPro" id="IPR019079">
    <property type="entry name" value="Capsule_synth_CapA"/>
</dbReference>
<sequence length="351" mass="39280">MRYLPIVLLSLLYTFTCQADTIHIVAVGDVLIHKPLRDKGMKLGFTQLWSSLIPELQKADITYGNLEGPVAAMLDSRGRATESLHAAYTAFPMFNYPPSLISGLKDSGFDVVSTANNHALDRYGTGIDKTIDVLNKNELAFTGTKKNGSEERWFAETNAHGISIAWLACTQDTNGIKDTEQQVLLCHRDQELVLSLIAELAKTHDAVIVTPHWGVEYQLKPDKSQRRLAQQFADAGAMAILGSHPHCVQPFDWIKAKSGQKVFVAYSLGNFISNQGSLKNRSSGLLSLYIEKNEVSTHIDRVDYQPTYMENRGDEMQVNWVNSRNHPAYLWLKKVVGEQYLTLAKENDKKP</sequence>
<dbReference type="AlphaFoldDB" id="A0A0W0Y097"/>
<name>A0A0W0Y097_9GAMM</name>
<evidence type="ECO:0000259" key="3">
    <source>
        <dbReference type="SMART" id="SM00854"/>
    </source>
</evidence>
<proteinExistence type="inferred from homology"/>
<dbReference type="RefSeq" id="WP_058507579.1">
    <property type="nucleotide sequence ID" value="NZ_CAAAIK010000001.1"/>
</dbReference>
<dbReference type="SMART" id="SM00854">
    <property type="entry name" value="PGA_cap"/>
    <property type="match status" value="1"/>
</dbReference>
<dbReference type="InterPro" id="IPR029052">
    <property type="entry name" value="Metallo-depent_PP-like"/>
</dbReference>
<evidence type="ECO:0000313" key="5">
    <source>
        <dbReference type="Proteomes" id="UP000054618"/>
    </source>
</evidence>
<evidence type="ECO:0000256" key="2">
    <source>
        <dbReference type="SAM" id="SignalP"/>
    </source>
</evidence>